<evidence type="ECO:0000313" key="2">
    <source>
        <dbReference type="EMBL" id="KAK4223976.1"/>
    </source>
</evidence>
<keyword evidence="3" id="KW-1185">Reference proteome</keyword>
<feature type="region of interest" description="Disordered" evidence="1">
    <location>
        <begin position="17"/>
        <end position="49"/>
    </location>
</feature>
<evidence type="ECO:0000256" key="1">
    <source>
        <dbReference type="SAM" id="MobiDB-lite"/>
    </source>
</evidence>
<feature type="compositionally biased region" description="Acidic residues" evidence="1">
    <location>
        <begin position="30"/>
        <end position="39"/>
    </location>
</feature>
<gene>
    <name evidence="2" type="ORF">QBC38DRAFT_446851</name>
</gene>
<dbReference type="EMBL" id="MU865407">
    <property type="protein sequence ID" value="KAK4223976.1"/>
    <property type="molecule type" value="Genomic_DNA"/>
</dbReference>
<proteinExistence type="predicted"/>
<dbReference type="AlphaFoldDB" id="A0AAN7BIK9"/>
<name>A0AAN7BIK9_9PEZI</name>
<sequence length="209" mass="24341">MWFKCWVSQAIANVERQKANQRSSSPTDDGWNDEWDDESAATTRAPHSIHPVCAQIKQLALFKPTSSTQVEPTWDNIPPTESHRVTEIPNAKAVVEETFNPIRSRLQHMITFKPASETRAMPSKMVSDPNDPFTTNAETPTHCSNQDGEVFVENTHLKWPYFSHVYSRRKDESGEDEAILFLRTKEDYDRYKSRSRIDFNRNWKRAFRH</sequence>
<reference evidence="2" key="1">
    <citation type="journal article" date="2023" name="Mol. Phylogenet. Evol.">
        <title>Genome-scale phylogeny and comparative genomics of the fungal order Sordariales.</title>
        <authorList>
            <person name="Hensen N."/>
            <person name="Bonometti L."/>
            <person name="Westerberg I."/>
            <person name="Brannstrom I.O."/>
            <person name="Guillou S."/>
            <person name="Cros-Aarteil S."/>
            <person name="Calhoun S."/>
            <person name="Haridas S."/>
            <person name="Kuo A."/>
            <person name="Mondo S."/>
            <person name="Pangilinan J."/>
            <person name="Riley R."/>
            <person name="LaButti K."/>
            <person name="Andreopoulos B."/>
            <person name="Lipzen A."/>
            <person name="Chen C."/>
            <person name="Yan M."/>
            <person name="Daum C."/>
            <person name="Ng V."/>
            <person name="Clum A."/>
            <person name="Steindorff A."/>
            <person name="Ohm R.A."/>
            <person name="Martin F."/>
            <person name="Silar P."/>
            <person name="Natvig D.O."/>
            <person name="Lalanne C."/>
            <person name="Gautier V."/>
            <person name="Ament-Velasquez S.L."/>
            <person name="Kruys A."/>
            <person name="Hutchinson M.I."/>
            <person name="Powell A.J."/>
            <person name="Barry K."/>
            <person name="Miller A.N."/>
            <person name="Grigoriev I.V."/>
            <person name="Debuchy R."/>
            <person name="Gladieux P."/>
            <person name="Hiltunen Thoren M."/>
            <person name="Johannesson H."/>
        </authorList>
    </citation>
    <scope>NUCLEOTIDE SEQUENCE</scope>
    <source>
        <strain evidence="2">CBS 990.96</strain>
    </source>
</reference>
<organism evidence="2 3">
    <name type="scientific">Podospora fimiseda</name>
    <dbReference type="NCBI Taxonomy" id="252190"/>
    <lineage>
        <taxon>Eukaryota</taxon>
        <taxon>Fungi</taxon>
        <taxon>Dikarya</taxon>
        <taxon>Ascomycota</taxon>
        <taxon>Pezizomycotina</taxon>
        <taxon>Sordariomycetes</taxon>
        <taxon>Sordariomycetidae</taxon>
        <taxon>Sordariales</taxon>
        <taxon>Podosporaceae</taxon>
        <taxon>Podospora</taxon>
    </lineage>
</organism>
<comment type="caution">
    <text evidence="2">The sequence shown here is derived from an EMBL/GenBank/DDBJ whole genome shotgun (WGS) entry which is preliminary data.</text>
</comment>
<evidence type="ECO:0000313" key="3">
    <source>
        <dbReference type="Proteomes" id="UP001301958"/>
    </source>
</evidence>
<accession>A0AAN7BIK9</accession>
<dbReference type="Proteomes" id="UP001301958">
    <property type="component" value="Unassembled WGS sequence"/>
</dbReference>
<reference evidence="2" key="2">
    <citation type="submission" date="2023-05" db="EMBL/GenBank/DDBJ databases">
        <authorList>
            <consortium name="Lawrence Berkeley National Laboratory"/>
            <person name="Steindorff A."/>
            <person name="Hensen N."/>
            <person name="Bonometti L."/>
            <person name="Westerberg I."/>
            <person name="Brannstrom I.O."/>
            <person name="Guillou S."/>
            <person name="Cros-Aarteil S."/>
            <person name="Calhoun S."/>
            <person name="Haridas S."/>
            <person name="Kuo A."/>
            <person name="Mondo S."/>
            <person name="Pangilinan J."/>
            <person name="Riley R."/>
            <person name="Labutti K."/>
            <person name="Andreopoulos B."/>
            <person name="Lipzen A."/>
            <person name="Chen C."/>
            <person name="Yanf M."/>
            <person name="Daum C."/>
            <person name="Ng V."/>
            <person name="Clum A."/>
            <person name="Ohm R."/>
            <person name="Martin F."/>
            <person name="Silar P."/>
            <person name="Natvig D."/>
            <person name="Lalanne C."/>
            <person name="Gautier V."/>
            <person name="Ament-Velasquez S.L."/>
            <person name="Kruys A."/>
            <person name="Hutchinson M.I."/>
            <person name="Powell A.J."/>
            <person name="Barry K."/>
            <person name="Miller A.N."/>
            <person name="Grigoriev I.V."/>
            <person name="Debuchy R."/>
            <person name="Gladieux P."/>
            <person name="Thoren M.H."/>
            <person name="Johannesson H."/>
        </authorList>
    </citation>
    <scope>NUCLEOTIDE SEQUENCE</scope>
    <source>
        <strain evidence="2">CBS 990.96</strain>
    </source>
</reference>
<protein>
    <submittedName>
        <fullName evidence="2">Uncharacterized protein</fullName>
    </submittedName>
</protein>